<feature type="transmembrane region" description="Helical" evidence="2">
    <location>
        <begin position="117"/>
        <end position="135"/>
    </location>
</feature>
<keyword evidence="2" id="KW-0812">Transmembrane</keyword>
<evidence type="ECO:0000256" key="2">
    <source>
        <dbReference type="SAM" id="Phobius"/>
    </source>
</evidence>
<sequence>MLVTETPDPMESLENIDNSQKKPFEPILIAFQQLLVLILGTYVFLPLIATSIVITVLVSKELPDDFPYLDGETRAEIYKEKIEKLQKEIQTNTKQIHQSYIKVMVKEKPWLLIVDRLIWALCFILPAYFILVRFFKAEYANLSDPFNLKTMFTGAGLGTLVFLFVIVFGFFLTKIFGKQTPNEFQEALFKEMQGNRSLLLWSIYSVGLITGIVEEVFFRGFCLRQFQGRGLEIPGLLFTSVVFGLVHYSEQTSISVPILLSFVGMFFGLFYLKTGNIWYSISAHVSYNSIMLLIVYIKGSEIQ</sequence>
<dbReference type="Pfam" id="PF02517">
    <property type="entry name" value="Rce1-like"/>
    <property type="match status" value="1"/>
</dbReference>
<keyword evidence="4" id="KW-0378">Hydrolase</keyword>
<dbReference type="GO" id="GO:0004175">
    <property type="term" value="F:endopeptidase activity"/>
    <property type="evidence" value="ECO:0007669"/>
    <property type="project" value="UniProtKB-ARBA"/>
</dbReference>
<feature type="transmembrane region" description="Helical" evidence="2">
    <location>
        <begin position="254"/>
        <end position="272"/>
    </location>
</feature>
<keyword evidence="2" id="KW-1133">Transmembrane helix</keyword>
<dbReference type="PANTHER" id="PTHR39430">
    <property type="entry name" value="MEMBRANE-ASSOCIATED PROTEASE-RELATED"/>
    <property type="match status" value="1"/>
</dbReference>
<dbReference type="RefSeq" id="WP_004765731.1">
    <property type="nucleotide sequence ID" value="NZ_AHMY02000047.1"/>
</dbReference>
<dbReference type="InterPro" id="IPR003675">
    <property type="entry name" value="Rce1/LyrA-like_dom"/>
</dbReference>
<feature type="transmembrane region" description="Helical" evidence="2">
    <location>
        <begin position="230"/>
        <end position="248"/>
    </location>
</feature>
<dbReference type="GO" id="GO:0006508">
    <property type="term" value="P:proteolysis"/>
    <property type="evidence" value="ECO:0007669"/>
    <property type="project" value="UniProtKB-KW"/>
</dbReference>
<feature type="transmembrane region" description="Helical" evidence="2">
    <location>
        <begin position="155"/>
        <end position="177"/>
    </location>
</feature>
<protein>
    <submittedName>
        <fullName evidence="4">CAAX protease self-immunity</fullName>
    </submittedName>
</protein>
<keyword evidence="4" id="KW-0645">Protease</keyword>
<organism evidence="4 5">
    <name type="scientific">Leptospira kirschneri str. H1</name>
    <dbReference type="NCBI Taxonomy" id="1049966"/>
    <lineage>
        <taxon>Bacteria</taxon>
        <taxon>Pseudomonadati</taxon>
        <taxon>Spirochaetota</taxon>
        <taxon>Spirochaetia</taxon>
        <taxon>Leptospirales</taxon>
        <taxon>Leptospiraceae</taxon>
        <taxon>Leptospira</taxon>
    </lineage>
</organism>
<proteinExistence type="predicted"/>
<reference evidence="4 5" key="1">
    <citation type="submission" date="2012-10" db="EMBL/GenBank/DDBJ databases">
        <authorList>
            <person name="Harkins D.M."/>
            <person name="Durkin A.S."/>
            <person name="Brinkac L.M."/>
            <person name="Selengut J.D."/>
            <person name="Sanka R."/>
            <person name="DePew J."/>
            <person name="Purushe J."/>
            <person name="Peacock S.J."/>
            <person name="Thaipadungpanit J."/>
            <person name="Wuthiekanun V.W."/>
            <person name="Day N.P."/>
            <person name="Vinetz J.M."/>
            <person name="Sutton G.G."/>
            <person name="Nelson W.C."/>
            <person name="Fouts D.E."/>
        </authorList>
    </citation>
    <scope>NUCLEOTIDE SEQUENCE [LARGE SCALE GENOMIC DNA]</scope>
    <source>
        <strain evidence="4 5">H1</strain>
    </source>
</reference>
<dbReference type="Proteomes" id="UP000006253">
    <property type="component" value="Unassembled WGS sequence"/>
</dbReference>
<dbReference type="AlphaFoldDB" id="A0A0E2B2C9"/>
<gene>
    <name evidence="4" type="ORF">LEP1GSC081_1127</name>
</gene>
<dbReference type="GO" id="GO:0080120">
    <property type="term" value="P:CAAX-box protein maturation"/>
    <property type="evidence" value="ECO:0007669"/>
    <property type="project" value="UniProtKB-ARBA"/>
</dbReference>
<accession>A0A0E2B2C9</accession>
<comment type="caution">
    <text evidence="4">The sequence shown here is derived from an EMBL/GenBank/DDBJ whole genome shotgun (WGS) entry which is preliminary data.</text>
</comment>
<dbReference type="EMBL" id="AHMY02000047">
    <property type="protein sequence ID" value="EKO15419.1"/>
    <property type="molecule type" value="Genomic_DNA"/>
</dbReference>
<feature type="transmembrane region" description="Helical" evidence="2">
    <location>
        <begin position="197"/>
        <end position="218"/>
    </location>
</feature>
<feature type="domain" description="CAAX prenyl protease 2/Lysostaphin resistance protein A-like" evidence="3">
    <location>
        <begin position="198"/>
        <end position="289"/>
    </location>
</feature>
<feature type="coiled-coil region" evidence="1">
    <location>
        <begin position="68"/>
        <end position="95"/>
    </location>
</feature>
<evidence type="ECO:0000313" key="4">
    <source>
        <dbReference type="EMBL" id="EKO15419.1"/>
    </source>
</evidence>
<evidence type="ECO:0000256" key="1">
    <source>
        <dbReference type="SAM" id="Coils"/>
    </source>
</evidence>
<feature type="transmembrane region" description="Helical" evidence="2">
    <location>
        <begin position="277"/>
        <end position="297"/>
    </location>
</feature>
<keyword evidence="2" id="KW-0472">Membrane</keyword>
<evidence type="ECO:0000313" key="5">
    <source>
        <dbReference type="Proteomes" id="UP000006253"/>
    </source>
</evidence>
<feature type="transmembrane region" description="Helical" evidence="2">
    <location>
        <begin position="34"/>
        <end position="58"/>
    </location>
</feature>
<keyword evidence="1" id="KW-0175">Coiled coil</keyword>
<evidence type="ECO:0000259" key="3">
    <source>
        <dbReference type="Pfam" id="PF02517"/>
    </source>
</evidence>
<name>A0A0E2B2C9_9LEPT</name>
<dbReference type="PANTHER" id="PTHR39430:SF1">
    <property type="entry name" value="PROTEASE"/>
    <property type="match status" value="1"/>
</dbReference>